<dbReference type="Proteomes" id="UP000187283">
    <property type="component" value="Unassembled WGS sequence"/>
</dbReference>
<organism evidence="3 4">
    <name type="scientific">Smittium culicis</name>
    <dbReference type="NCBI Taxonomy" id="133412"/>
    <lineage>
        <taxon>Eukaryota</taxon>
        <taxon>Fungi</taxon>
        <taxon>Fungi incertae sedis</taxon>
        <taxon>Zoopagomycota</taxon>
        <taxon>Kickxellomycotina</taxon>
        <taxon>Harpellomycetes</taxon>
        <taxon>Harpellales</taxon>
        <taxon>Legeriomycetaceae</taxon>
        <taxon>Smittium</taxon>
    </lineage>
</organism>
<dbReference type="EMBL" id="LSSN01001747">
    <property type="protein sequence ID" value="OMJ18438.1"/>
    <property type="molecule type" value="Genomic_DNA"/>
</dbReference>
<feature type="non-terminal residue" evidence="3">
    <location>
        <position position="92"/>
    </location>
</feature>
<comment type="caution">
    <text evidence="3">The sequence shown here is derived from an EMBL/GenBank/DDBJ whole genome shotgun (WGS) entry which is preliminary data.</text>
</comment>
<protein>
    <submittedName>
        <fullName evidence="3">Uncharacterized protein</fullName>
    </submittedName>
</protein>
<reference evidence="3 4" key="1">
    <citation type="submission" date="2017-01" db="EMBL/GenBank/DDBJ databases">
        <authorList>
            <person name="Mah S.A."/>
            <person name="Swanson W.J."/>
            <person name="Moy G.W."/>
            <person name="Vacquier V.D."/>
        </authorList>
    </citation>
    <scope>NUCLEOTIDE SEQUENCE [LARGE SCALE GENOMIC DNA]</scope>
    <source>
        <strain evidence="3 4">GSMNP</strain>
    </source>
</reference>
<evidence type="ECO:0000313" key="3">
    <source>
        <dbReference type="EMBL" id="OMJ18438.1"/>
    </source>
</evidence>
<evidence type="ECO:0000256" key="1">
    <source>
        <dbReference type="SAM" id="MobiDB-lite"/>
    </source>
</evidence>
<feature type="region of interest" description="Disordered" evidence="1">
    <location>
        <begin position="47"/>
        <end position="92"/>
    </location>
</feature>
<accession>A0A1R1XV01</accession>
<evidence type="ECO:0000256" key="2">
    <source>
        <dbReference type="SAM" id="SignalP"/>
    </source>
</evidence>
<dbReference type="AlphaFoldDB" id="A0A1R1XV01"/>
<feature type="chain" id="PRO_5012435701" evidence="2">
    <location>
        <begin position="21"/>
        <end position="92"/>
    </location>
</feature>
<feature type="compositionally biased region" description="Basic and acidic residues" evidence="1">
    <location>
        <begin position="47"/>
        <end position="85"/>
    </location>
</feature>
<gene>
    <name evidence="3" type="ORF">AYI70_g5354</name>
</gene>
<name>A0A1R1XV01_9FUNG</name>
<feature type="signal peptide" evidence="2">
    <location>
        <begin position="1"/>
        <end position="20"/>
    </location>
</feature>
<evidence type="ECO:0000313" key="4">
    <source>
        <dbReference type="Proteomes" id="UP000187283"/>
    </source>
</evidence>
<keyword evidence="4" id="KW-1185">Reference proteome</keyword>
<sequence length="92" mass="10455">MVKTSTVMFAIASVLSVVSATQMEDRGINNIGFQNVQYGSVIDNEVNEGHNNKVSQDHDFDFNQEHDNDVNEEHDNDVNEEHDNFVNEENDN</sequence>
<keyword evidence="2" id="KW-0732">Signal</keyword>
<proteinExistence type="predicted"/>